<evidence type="ECO:0000256" key="1">
    <source>
        <dbReference type="ARBA" id="ARBA00022737"/>
    </source>
</evidence>
<dbReference type="PANTHER" id="PTHR24179">
    <property type="entry name" value="PROTEIN PHOSPHATASE 1 REGULATORY SUBUNIT 12"/>
    <property type="match status" value="1"/>
</dbReference>
<feature type="compositionally biased region" description="Polar residues" evidence="3">
    <location>
        <begin position="412"/>
        <end position="435"/>
    </location>
</feature>
<evidence type="ECO:0000256" key="2">
    <source>
        <dbReference type="PROSITE-ProRule" id="PRU00023"/>
    </source>
</evidence>
<dbReference type="SMART" id="SM00248">
    <property type="entry name" value="ANK"/>
    <property type="match status" value="5"/>
</dbReference>
<dbReference type="PROSITE" id="PS50088">
    <property type="entry name" value="ANK_REPEAT"/>
    <property type="match status" value="3"/>
</dbReference>
<feature type="region of interest" description="Disordered" evidence="3">
    <location>
        <begin position="327"/>
        <end position="502"/>
    </location>
</feature>
<evidence type="ECO:0000256" key="3">
    <source>
        <dbReference type="SAM" id="MobiDB-lite"/>
    </source>
</evidence>
<feature type="repeat" description="ANK" evidence="2">
    <location>
        <begin position="228"/>
        <end position="260"/>
    </location>
</feature>
<comment type="caution">
    <text evidence="4">The sequence shown here is derived from an EMBL/GenBank/DDBJ whole genome shotgun (WGS) entry which is preliminary data.</text>
</comment>
<feature type="compositionally biased region" description="Basic and acidic residues" evidence="3">
    <location>
        <begin position="471"/>
        <end position="480"/>
    </location>
</feature>
<protein>
    <recommendedName>
        <fullName evidence="6">Protein phosphatase 1 regulatory subunit 16A</fullName>
    </recommendedName>
</protein>
<gene>
    <name evidence="4" type="ORF">CVLEPA_LOCUS29093</name>
</gene>
<dbReference type="Proteomes" id="UP001642483">
    <property type="component" value="Unassembled WGS sequence"/>
</dbReference>
<feature type="compositionally biased region" description="Polar residues" evidence="3">
    <location>
        <begin position="455"/>
        <end position="469"/>
    </location>
</feature>
<keyword evidence="2" id="KW-0040">ANK repeat</keyword>
<dbReference type="PANTHER" id="PTHR24179:SF29">
    <property type="entry name" value="LD46604P"/>
    <property type="match status" value="1"/>
</dbReference>
<feature type="compositionally biased region" description="Polar residues" evidence="3">
    <location>
        <begin position="336"/>
        <end position="348"/>
    </location>
</feature>
<keyword evidence="5" id="KW-1185">Reference proteome</keyword>
<accession>A0ABP0GW51</accession>
<organism evidence="4 5">
    <name type="scientific">Clavelina lepadiformis</name>
    <name type="common">Light-bulb sea squirt</name>
    <name type="synonym">Ascidia lepadiformis</name>
    <dbReference type="NCBI Taxonomy" id="159417"/>
    <lineage>
        <taxon>Eukaryota</taxon>
        <taxon>Metazoa</taxon>
        <taxon>Chordata</taxon>
        <taxon>Tunicata</taxon>
        <taxon>Ascidiacea</taxon>
        <taxon>Aplousobranchia</taxon>
        <taxon>Clavelinidae</taxon>
        <taxon>Clavelina</taxon>
    </lineage>
</organism>
<dbReference type="Gene3D" id="1.25.40.20">
    <property type="entry name" value="Ankyrin repeat-containing domain"/>
    <property type="match status" value="2"/>
</dbReference>
<dbReference type="Pfam" id="PF12796">
    <property type="entry name" value="Ank_2"/>
    <property type="match status" value="2"/>
</dbReference>
<proteinExistence type="predicted"/>
<feature type="repeat" description="ANK" evidence="2">
    <location>
        <begin position="100"/>
        <end position="132"/>
    </location>
</feature>
<dbReference type="PROSITE" id="PS50297">
    <property type="entry name" value="ANK_REP_REGION"/>
    <property type="match status" value="3"/>
</dbReference>
<dbReference type="InterPro" id="IPR036770">
    <property type="entry name" value="Ankyrin_rpt-contain_sf"/>
</dbReference>
<dbReference type="InterPro" id="IPR002110">
    <property type="entry name" value="Ankyrin_rpt"/>
</dbReference>
<feature type="compositionally biased region" description="Polar residues" evidence="3">
    <location>
        <begin position="370"/>
        <end position="384"/>
    </location>
</feature>
<feature type="repeat" description="ANK" evidence="2">
    <location>
        <begin position="133"/>
        <end position="165"/>
    </location>
</feature>
<dbReference type="InterPro" id="IPR051226">
    <property type="entry name" value="PP1_Regulatory_Subunit"/>
</dbReference>
<name>A0ABP0GW51_CLALP</name>
<reference evidence="4 5" key="1">
    <citation type="submission" date="2024-02" db="EMBL/GenBank/DDBJ databases">
        <authorList>
            <person name="Daric V."/>
            <person name="Darras S."/>
        </authorList>
    </citation>
    <scope>NUCLEOTIDE SEQUENCE [LARGE SCALE GENOMIC DNA]</scope>
</reference>
<keyword evidence="1" id="KW-0677">Repeat</keyword>
<dbReference type="EMBL" id="CAWYQH010000152">
    <property type="protein sequence ID" value="CAK8695882.1"/>
    <property type="molecule type" value="Genomic_DNA"/>
</dbReference>
<dbReference type="SUPFAM" id="SSF48403">
    <property type="entry name" value="Ankyrin repeat"/>
    <property type="match status" value="1"/>
</dbReference>
<sequence length="528" mass="59282">MVSHETLVNELAMVNNMSTEDRLNYAQKRRTEQIMQWNEYERRLASNNNRMTKDKLNDNSSKTVKFGDCITLLEAAARNDYEEVQVLLKHEVNPNEANEDGLTALHQACIDNFEDIVELLLENKADVNAVDSEMWTPLHAACTCGHTNIAEILVKHGADLLALNADHNMPYDISEEDDVLEFIEQAMAKHGITQEQINIARTAREKQIINDLKQILDNRGDITTRDSVGATTLHLAAANGYVDLTRFFLQRTTNMINAKDNDGWTPLHAAACWCQLEIVQILGIENSADPSIKNSLGELPVDVTEDEEIKVVLQKLLKSQKDRKNKLLRNFPKLNGRSTGSRQSNHRGQSFKGRSKRDKSKGISAVEAQSEAQYWTKGQETGTDIYSDESPNDDHGDLSPQARTSDERDSLKTITDSKPNSGQGEPLHSFSSTADQSDDSKKSKGWLKKKIFDKNYSTNKGPNNQQGETLSDLKQRRAESNRISAPPSPTTENIPEQSEKNPAELKATYNYLNGTSKRVRRKSNCVIL</sequence>
<evidence type="ECO:0008006" key="6">
    <source>
        <dbReference type="Google" id="ProtNLM"/>
    </source>
</evidence>
<evidence type="ECO:0000313" key="4">
    <source>
        <dbReference type="EMBL" id="CAK8695882.1"/>
    </source>
</evidence>
<evidence type="ECO:0000313" key="5">
    <source>
        <dbReference type="Proteomes" id="UP001642483"/>
    </source>
</evidence>